<organism evidence="1">
    <name type="scientific">Anguilla anguilla</name>
    <name type="common">European freshwater eel</name>
    <name type="synonym">Muraena anguilla</name>
    <dbReference type="NCBI Taxonomy" id="7936"/>
    <lineage>
        <taxon>Eukaryota</taxon>
        <taxon>Metazoa</taxon>
        <taxon>Chordata</taxon>
        <taxon>Craniata</taxon>
        <taxon>Vertebrata</taxon>
        <taxon>Euteleostomi</taxon>
        <taxon>Actinopterygii</taxon>
        <taxon>Neopterygii</taxon>
        <taxon>Teleostei</taxon>
        <taxon>Anguilliformes</taxon>
        <taxon>Anguillidae</taxon>
        <taxon>Anguilla</taxon>
    </lineage>
</organism>
<reference evidence="1" key="2">
    <citation type="journal article" date="2015" name="Fish Shellfish Immunol.">
        <title>Early steps in the European eel (Anguilla anguilla)-Vibrio vulnificus interaction in the gills: Role of the RtxA13 toxin.</title>
        <authorList>
            <person name="Callol A."/>
            <person name="Pajuelo D."/>
            <person name="Ebbesson L."/>
            <person name="Teles M."/>
            <person name="MacKenzie S."/>
            <person name="Amaro C."/>
        </authorList>
    </citation>
    <scope>NUCLEOTIDE SEQUENCE</scope>
</reference>
<reference evidence="1" key="1">
    <citation type="submission" date="2014-11" db="EMBL/GenBank/DDBJ databases">
        <authorList>
            <person name="Amaro Gonzalez C."/>
        </authorList>
    </citation>
    <scope>NUCLEOTIDE SEQUENCE</scope>
</reference>
<name>A0A0E9T6F4_ANGAN</name>
<dbReference type="EMBL" id="GBXM01060052">
    <property type="protein sequence ID" value="JAH48525.1"/>
    <property type="molecule type" value="Transcribed_RNA"/>
</dbReference>
<protein>
    <submittedName>
        <fullName evidence="1">Uncharacterized protein</fullName>
    </submittedName>
</protein>
<proteinExistence type="predicted"/>
<sequence length="46" mass="4964">MRGAERLAVPVRDGRGCGGALPVFMSRELHAPKTQWGLSLYPPSPT</sequence>
<accession>A0A0E9T6F4</accession>
<dbReference type="AlphaFoldDB" id="A0A0E9T6F4"/>
<evidence type="ECO:0000313" key="1">
    <source>
        <dbReference type="EMBL" id="JAH48525.1"/>
    </source>
</evidence>